<reference evidence="1" key="1">
    <citation type="journal article" date="2019" name="Environ. Microbiol.">
        <title>Fungal ecological strategies reflected in gene transcription - a case study of two litter decomposers.</title>
        <authorList>
            <person name="Barbi F."/>
            <person name="Kohler A."/>
            <person name="Barry K."/>
            <person name="Baskaran P."/>
            <person name="Daum C."/>
            <person name="Fauchery L."/>
            <person name="Ihrmark K."/>
            <person name="Kuo A."/>
            <person name="LaButti K."/>
            <person name="Lipzen A."/>
            <person name="Morin E."/>
            <person name="Grigoriev I.V."/>
            <person name="Henrissat B."/>
            <person name="Lindahl B."/>
            <person name="Martin F."/>
        </authorList>
    </citation>
    <scope>NUCLEOTIDE SEQUENCE</scope>
    <source>
        <strain evidence="1">JB14</strain>
    </source>
</reference>
<evidence type="ECO:0000313" key="2">
    <source>
        <dbReference type="Proteomes" id="UP000799118"/>
    </source>
</evidence>
<keyword evidence="2" id="KW-1185">Reference proteome</keyword>
<evidence type="ECO:0000313" key="1">
    <source>
        <dbReference type="EMBL" id="KAE9397972.1"/>
    </source>
</evidence>
<dbReference type="AlphaFoldDB" id="A0A6A4HH22"/>
<proteinExistence type="predicted"/>
<feature type="non-terminal residue" evidence="1">
    <location>
        <position position="1"/>
    </location>
</feature>
<name>A0A6A4HH22_9AGAR</name>
<dbReference type="OrthoDB" id="2745898at2759"/>
<dbReference type="Proteomes" id="UP000799118">
    <property type="component" value="Unassembled WGS sequence"/>
</dbReference>
<dbReference type="EMBL" id="ML769489">
    <property type="protein sequence ID" value="KAE9397972.1"/>
    <property type="molecule type" value="Genomic_DNA"/>
</dbReference>
<feature type="non-terminal residue" evidence="1">
    <location>
        <position position="52"/>
    </location>
</feature>
<sequence>SSLMSQFPQEILDLFIDQFTDSPVDLKVLSLVAKSWLPRTRKHLFRRLYIAP</sequence>
<accession>A0A6A4HH22</accession>
<protein>
    <recommendedName>
        <fullName evidence="3">F-box domain-containing protein</fullName>
    </recommendedName>
</protein>
<gene>
    <name evidence="1" type="ORF">BT96DRAFT_788354</name>
</gene>
<organism evidence="1 2">
    <name type="scientific">Gymnopus androsaceus JB14</name>
    <dbReference type="NCBI Taxonomy" id="1447944"/>
    <lineage>
        <taxon>Eukaryota</taxon>
        <taxon>Fungi</taxon>
        <taxon>Dikarya</taxon>
        <taxon>Basidiomycota</taxon>
        <taxon>Agaricomycotina</taxon>
        <taxon>Agaricomycetes</taxon>
        <taxon>Agaricomycetidae</taxon>
        <taxon>Agaricales</taxon>
        <taxon>Marasmiineae</taxon>
        <taxon>Omphalotaceae</taxon>
        <taxon>Gymnopus</taxon>
    </lineage>
</organism>
<evidence type="ECO:0008006" key="3">
    <source>
        <dbReference type="Google" id="ProtNLM"/>
    </source>
</evidence>